<dbReference type="PANTHER" id="PTHR30486">
    <property type="entry name" value="TWITCHING MOTILITY PROTEIN PILT"/>
    <property type="match status" value="1"/>
</dbReference>
<comment type="caution">
    <text evidence="3">The sequence shown here is derived from an EMBL/GenBank/DDBJ whole genome shotgun (WGS) entry which is preliminary data.</text>
</comment>
<dbReference type="InterPro" id="IPR003593">
    <property type="entry name" value="AAA+_ATPase"/>
</dbReference>
<dbReference type="SMART" id="SM00382">
    <property type="entry name" value="AAA"/>
    <property type="match status" value="1"/>
</dbReference>
<dbReference type="GO" id="GO:0005524">
    <property type="term" value="F:ATP binding"/>
    <property type="evidence" value="ECO:0007669"/>
    <property type="project" value="InterPro"/>
</dbReference>
<reference evidence="3 4" key="1">
    <citation type="submission" date="2020-07" db="EMBL/GenBank/DDBJ databases">
        <authorList>
            <person name="Feng X."/>
        </authorList>
    </citation>
    <scope>NUCLEOTIDE SEQUENCE [LARGE SCALE GENOMIC DNA]</scope>
    <source>
        <strain evidence="3 4">JCM23202</strain>
    </source>
</reference>
<dbReference type="RefSeq" id="WP_185661869.1">
    <property type="nucleotide sequence ID" value="NZ_CAWPOO010000013.1"/>
</dbReference>
<proteinExistence type="inferred from homology"/>
<dbReference type="Pfam" id="PF00437">
    <property type="entry name" value="T2SSE"/>
    <property type="match status" value="1"/>
</dbReference>
<dbReference type="PROSITE" id="PS00662">
    <property type="entry name" value="T2SP_E"/>
    <property type="match status" value="1"/>
</dbReference>
<dbReference type="SUPFAM" id="SSF52540">
    <property type="entry name" value="P-loop containing nucleoside triphosphate hydrolases"/>
    <property type="match status" value="1"/>
</dbReference>
<keyword evidence="4" id="KW-1185">Reference proteome</keyword>
<dbReference type="Proteomes" id="UP000526501">
    <property type="component" value="Unassembled WGS sequence"/>
</dbReference>
<evidence type="ECO:0000313" key="4">
    <source>
        <dbReference type="Proteomes" id="UP000526501"/>
    </source>
</evidence>
<dbReference type="EMBL" id="JACHVC010000013">
    <property type="protein sequence ID" value="MBC2608010.1"/>
    <property type="molecule type" value="Genomic_DNA"/>
</dbReference>
<protein>
    <submittedName>
        <fullName evidence="3">PilT/PilU family type 4a pilus ATPase</fullName>
    </submittedName>
</protein>
<evidence type="ECO:0000313" key="3">
    <source>
        <dbReference type="EMBL" id="MBC2608010.1"/>
    </source>
</evidence>
<evidence type="ECO:0000259" key="2">
    <source>
        <dbReference type="PROSITE" id="PS00662"/>
    </source>
</evidence>
<dbReference type="Gene3D" id="3.40.50.300">
    <property type="entry name" value="P-loop containing nucleotide triphosphate hydrolases"/>
    <property type="match status" value="1"/>
</dbReference>
<name>A0A7X1BBQ1_9BACT</name>
<dbReference type="GO" id="GO:0016887">
    <property type="term" value="F:ATP hydrolysis activity"/>
    <property type="evidence" value="ECO:0007669"/>
    <property type="project" value="InterPro"/>
</dbReference>
<dbReference type="InterPro" id="IPR001482">
    <property type="entry name" value="T2SS/T4SS_dom"/>
</dbReference>
<organism evidence="3 4">
    <name type="scientific">Pelagicoccus albus</name>
    <dbReference type="NCBI Taxonomy" id="415222"/>
    <lineage>
        <taxon>Bacteria</taxon>
        <taxon>Pseudomonadati</taxon>
        <taxon>Verrucomicrobiota</taxon>
        <taxon>Opitutia</taxon>
        <taxon>Puniceicoccales</taxon>
        <taxon>Pelagicoccaceae</taxon>
        <taxon>Pelagicoccus</taxon>
    </lineage>
</organism>
<dbReference type="InterPro" id="IPR027417">
    <property type="entry name" value="P-loop_NTPase"/>
</dbReference>
<dbReference type="InterPro" id="IPR050921">
    <property type="entry name" value="T4SS_GSP_E_ATPase"/>
</dbReference>
<dbReference type="InterPro" id="IPR006321">
    <property type="entry name" value="PilT/PilU"/>
</dbReference>
<comment type="similarity">
    <text evidence="1">Belongs to the GSP E family.</text>
</comment>
<dbReference type="CDD" id="cd01131">
    <property type="entry name" value="PilT"/>
    <property type="match status" value="1"/>
</dbReference>
<dbReference type="AlphaFoldDB" id="A0A7X1BBQ1"/>
<dbReference type="Gene3D" id="3.30.450.90">
    <property type="match status" value="1"/>
</dbReference>
<dbReference type="NCBIfam" id="TIGR01420">
    <property type="entry name" value="pilT_fam"/>
    <property type="match status" value="1"/>
</dbReference>
<feature type="domain" description="Bacterial type II secretion system protein E" evidence="2">
    <location>
        <begin position="197"/>
        <end position="211"/>
    </location>
</feature>
<gene>
    <name evidence="3" type="ORF">H5P27_18290</name>
</gene>
<accession>A0A7X1BBQ1</accession>
<evidence type="ECO:0000256" key="1">
    <source>
        <dbReference type="ARBA" id="ARBA00006611"/>
    </source>
</evidence>
<sequence length="371" mass="41282">MSSEIFDELLYLAVDNGASDIVIKSDKPGYLRLHGNLEPVEMPPIDGESVLEFVDENVPSNYKETWEMEGQVDFAYFLERAGRFRVNAFLQRGTVSIVFRHIKSKIPNFEDLSLDQEVLLNLAQKKDGIVFVCGATGSGKSTTLACLLNWINHNMDKHVVTLEDPIEFNFIDSKSVFQQREVGIDAPSFQKALKAVLRQNPDMILIGEMRDKETFETALAAAETGHLVFTTLHAASAQQAITRLFEYFPAEQHQLVQRKLSETLRGIIVQKLLPNLEGDGRVPAQEILIGDSVVRTTIREGRFDQVGTLLDVSADSGSRSFNKELSRLIKAGMISKKIGLKNSPNPQALEMNLKGIYLSDSNRILGGASLN</sequence>